<feature type="domain" description="DDE Tnp4" evidence="9">
    <location>
        <begin position="1327"/>
        <end position="1484"/>
    </location>
</feature>
<dbReference type="NCBIfam" id="TIGR01790">
    <property type="entry name" value="carotene-cycl"/>
    <property type="match status" value="2"/>
</dbReference>
<evidence type="ECO:0000256" key="1">
    <source>
        <dbReference type="ARBA" id="ARBA00001968"/>
    </source>
</evidence>
<dbReference type="InterPro" id="IPR036188">
    <property type="entry name" value="FAD/NAD-bd_sf"/>
</dbReference>
<evidence type="ECO:0000256" key="2">
    <source>
        <dbReference type="ARBA" id="ARBA00004474"/>
    </source>
</evidence>
<reference evidence="10 11" key="1">
    <citation type="journal article" date="2018" name="Mol. Plant">
        <title>The genome of Artemisia annua provides insight into the evolution of Asteraceae family and artemisinin biosynthesis.</title>
        <authorList>
            <person name="Shen Q."/>
            <person name="Zhang L."/>
            <person name="Liao Z."/>
            <person name="Wang S."/>
            <person name="Yan T."/>
            <person name="Shi P."/>
            <person name="Liu M."/>
            <person name="Fu X."/>
            <person name="Pan Q."/>
            <person name="Wang Y."/>
            <person name="Lv Z."/>
            <person name="Lu X."/>
            <person name="Zhang F."/>
            <person name="Jiang W."/>
            <person name="Ma Y."/>
            <person name="Chen M."/>
            <person name="Hao X."/>
            <person name="Li L."/>
            <person name="Tang Y."/>
            <person name="Lv G."/>
            <person name="Zhou Y."/>
            <person name="Sun X."/>
            <person name="Brodelius P.E."/>
            <person name="Rose J.K.C."/>
            <person name="Tang K."/>
        </authorList>
    </citation>
    <scope>NUCLEOTIDE SEQUENCE [LARGE SCALE GENOMIC DNA]</scope>
    <source>
        <strain evidence="11">cv. Huhao1</strain>
        <tissue evidence="10">Leaf</tissue>
    </source>
</reference>
<evidence type="ECO:0000256" key="7">
    <source>
        <dbReference type="ARBA" id="ARBA00022946"/>
    </source>
</evidence>
<evidence type="ECO:0000313" key="10">
    <source>
        <dbReference type="EMBL" id="PWA87196.1"/>
    </source>
</evidence>
<dbReference type="GO" id="GO:0009536">
    <property type="term" value="C:plastid"/>
    <property type="evidence" value="ECO:0007669"/>
    <property type="project" value="UniProtKB-SubCell"/>
</dbReference>
<dbReference type="FunFam" id="3.50.50.60:FF:000101">
    <property type="entry name" value="lycopene epsilon cyclase, chloroplastic"/>
    <property type="match status" value="1"/>
</dbReference>
<dbReference type="PANTHER" id="PTHR39757">
    <property type="match status" value="1"/>
</dbReference>
<evidence type="ECO:0000256" key="6">
    <source>
        <dbReference type="ARBA" id="ARBA00022723"/>
    </source>
</evidence>
<dbReference type="GO" id="GO:0016860">
    <property type="term" value="F:intramolecular oxidoreductase activity"/>
    <property type="evidence" value="ECO:0007669"/>
    <property type="project" value="UniProtKB-ARBA"/>
</dbReference>
<dbReference type="InterPro" id="IPR027806">
    <property type="entry name" value="HARBI1_dom"/>
</dbReference>
<dbReference type="InterPro" id="IPR010108">
    <property type="entry name" value="Lycopene_cyclase_b/e"/>
</dbReference>
<name>A0A2U1PN63_ARTAN</name>
<dbReference type="STRING" id="35608.A0A2U1PN63"/>
<dbReference type="EMBL" id="PKPP01000938">
    <property type="protein sequence ID" value="PWA87196.1"/>
    <property type="molecule type" value="Genomic_DNA"/>
</dbReference>
<dbReference type="Pfam" id="PF13359">
    <property type="entry name" value="DDE_Tnp_4"/>
    <property type="match status" value="1"/>
</dbReference>
<comment type="cofactor">
    <cofactor evidence="1">
        <name>a divalent metal cation</name>
        <dbReference type="ChEBI" id="CHEBI:60240"/>
    </cofactor>
</comment>
<dbReference type="SUPFAM" id="SSF51905">
    <property type="entry name" value="FAD/NAD(P)-binding domain"/>
    <property type="match status" value="2"/>
</dbReference>
<evidence type="ECO:0000256" key="4">
    <source>
        <dbReference type="ARBA" id="ARBA00006599"/>
    </source>
</evidence>
<dbReference type="PANTHER" id="PTHR39757:SF3">
    <property type="entry name" value="LYCOPENE EPSILON CYCLASE, CHLOROPLASTIC"/>
    <property type="match status" value="1"/>
</dbReference>
<dbReference type="GO" id="GO:0046872">
    <property type="term" value="F:metal ion binding"/>
    <property type="evidence" value="ECO:0007669"/>
    <property type="project" value="UniProtKB-KW"/>
</dbReference>
<comment type="caution">
    <text evidence="10">The sequence shown here is derived from an EMBL/GenBank/DDBJ whole genome shotgun (WGS) entry which is preliminary data.</text>
</comment>
<evidence type="ECO:0000256" key="5">
    <source>
        <dbReference type="ARBA" id="ARBA00022640"/>
    </source>
</evidence>
<protein>
    <submittedName>
        <fullName evidence="10">Lycopene epsilon-cyclase</fullName>
    </submittedName>
</protein>
<dbReference type="OrthoDB" id="2015447at2759"/>
<keyword evidence="11" id="KW-1185">Reference proteome</keyword>
<evidence type="ECO:0000259" key="9">
    <source>
        <dbReference type="Pfam" id="PF13359"/>
    </source>
</evidence>
<gene>
    <name evidence="10" type="ORF">CTI12_AA064230</name>
</gene>
<organism evidence="10 11">
    <name type="scientific">Artemisia annua</name>
    <name type="common">Sweet wormwood</name>
    <dbReference type="NCBI Taxonomy" id="35608"/>
    <lineage>
        <taxon>Eukaryota</taxon>
        <taxon>Viridiplantae</taxon>
        <taxon>Streptophyta</taxon>
        <taxon>Embryophyta</taxon>
        <taxon>Tracheophyta</taxon>
        <taxon>Spermatophyta</taxon>
        <taxon>Magnoliopsida</taxon>
        <taxon>eudicotyledons</taxon>
        <taxon>Gunneridae</taxon>
        <taxon>Pentapetalae</taxon>
        <taxon>asterids</taxon>
        <taxon>campanulids</taxon>
        <taxon>Asterales</taxon>
        <taxon>Asteraceae</taxon>
        <taxon>Asteroideae</taxon>
        <taxon>Anthemideae</taxon>
        <taxon>Artemisiinae</taxon>
        <taxon>Artemisia</taxon>
    </lineage>
</organism>
<evidence type="ECO:0000256" key="3">
    <source>
        <dbReference type="ARBA" id="ARBA00004829"/>
    </source>
</evidence>
<keyword evidence="5" id="KW-0934">Plastid</keyword>
<sequence length="1535" mass="173120">MECCWFGIRNMTSTVVTLCCPRLITSCNNIIRQQQNEFSLVKNHRRCDGLSLRRVKCSAKSERLVVVKKDAEEEEEDFVKAGGSELLFVQMQQNKSMDCQSSLSEKLPRIPIGECILDLVVIGCGPAGLALAAESAKLGLNVGLIGPDLPFTNNYGVWEDEFIGLGLEGCIEHVWRDTIVYLDENDPILIGRAYGRVSRDLLHEELLRRCVESGVTYLSSKVERITEATNGNSLIECEGDIIIPCRLATVASGAASGKLLQYELGGPRVCVQTAYGVEVEVESIPYDPSLMVFMDYRDFAKHSAESVEAQYPTFLYVMPMSPTKVFFEETCLASREAMPFNLLKTKLMSRLKTMGVKITKVYEEEWSYIPVGGSLPNTEQKNLAFGAAASMVHPATGYSVVRSLSEAPNYAAAIAKILQQGRSKQMLDSGRYTTNISKQAWETLWPLERKRQRAFFLFGLALIVQLDIEGTRTFFRTFFRLPTWMWWGFLGSSLSSTDLLLFALYMFIIAPQSLRMGLVRHLLSDPTGGTMEDYSYFHTSFQELDSDIDTFLAKRRKLDDQFDQESLNEIFDLLDDEKIPSSRYEVPSSGFENQVLKMESLGEGRVRKTRIPSPVLSYDGGMVEDGGGQHRRFWVKERSKGWWKYHDSDECSDVEFRKAFRMSKATFNMICDELEPAVSKKDTMLRTAIPVRQRVAVCLGLEGCIEHVWRDTIVYLDENDPILIGRAYGRVSRDLLHEELLRRCVESGVTYLSSKVERITEATNGNSLIECEGDIIIPCRLATVASGAASGKLLQYELGGPRVCVQTAYGVEVEVESIPYDPSLMVFMDYRDFAKHSAESVEAQYPTFLYVMPMSPTKVFFEETCLASREAMPFNLLKTKLMSRLKTMGVKITKVYEEEWSYIPVGGSLPNTEQKNLAFGAAASMVHPATGYSVVRSLSEAPNYAAAIAKILQQGRSKQMLDSGRYTTNISKQAWETLWPMERKRQRAFFLFGLALIVQLDIEGTRTFFRTFFRLPTWYNFYSKPCTSDVVGVPGIISILNGSTTICVIHVYHSTSEPENGPRKTSTFRSNGRNNVSSCIMSKHAECNCSGGKLSQFCNMSNRVRSGRDAKRRKLDDQFDQESLNEIFDLLDDEKIPSSRYEVPSSGFENQVLEMESLGEGRVRKTRIPSPVVSYSGGMVEDGGGQHRRFWVKERSKGWWKYHDSDECSDVEFRKAFRMSKATFNMICDELEPAVSKKDTLLRMAIPVRQRVAVCIYRLATGDPLRTTSSLFGLGIATCHKLVQEVCTAIKTILMPKFIQWPGEERLKEIKSAFGSISGIPNVNGSIYTTHISIVAPKTNPEAYFNKKHTNRNQKPSYSTTVQGLVDPQGMFTDVFIGYPGSMTDEQILEKSALSQRSNMGMLENSWVVGNSGYSLKDWILVPYTHQNLTWSQHMFNQKIGELQNIAKDAFMRLKGRWGCLQKRTEVKLQELPMVLGACCVLHNICEMNNEEMDVDLRFDLYDDEMELGDNSKGISLNALQASDTIAYNLLHRGS</sequence>
<dbReference type="Proteomes" id="UP000245207">
    <property type="component" value="Unassembled WGS sequence"/>
</dbReference>
<dbReference type="Gene3D" id="3.50.50.60">
    <property type="entry name" value="FAD/NAD(P)-binding domain"/>
    <property type="match status" value="2"/>
</dbReference>
<evidence type="ECO:0000256" key="8">
    <source>
        <dbReference type="ARBA" id="ARBA00023235"/>
    </source>
</evidence>
<comment type="pathway">
    <text evidence="3">Carotenoid biosynthesis.</text>
</comment>
<dbReference type="GO" id="GO:0016705">
    <property type="term" value="F:oxidoreductase activity, acting on paired donors, with incorporation or reduction of molecular oxygen"/>
    <property type="evidence" value="ECO:0007669"/>
    <property type="project" value="InterPro"/>
</dbReference>
<comment type="similarity">
    <text evidence="4">Belongs to the lycopene cyclase family.</text>
</comment>
<keyword evidence="6" id="KW-0479">Metal-binding</keyword>
<keyword evidence="8" id="KW-0413">Isomerase</keyword>
<comment type="subcellular location">
    <subcellularLocation>
        <location evidence="2">Plastid</location>
    </subcellularLocation>
</comment>
<evidence type="ECO:0000313" key="11">
    <source>
        <dbReference type="Proteomes" id="UP000245207"/>
    </source>
</evidence>
<dbReference type="GO" id="GO:0016117">
    <property type="term" value="P:carotenoid biosynthetic process"/>
    <property type="evidence" value="ECO:0007669"/>
    <property type="project" value="InterPro"/>
</dbReference>
<dbReference type="Pfam" id="PF05834">
    <property type="entry name" value="Lycopene_cycl"/>
    <property type="match status" value="2"/>
</dbReference>
<keyword evidence="7" id="KW-0809">Transit peptide</keyword>
<proteinExistence type="inferred from homology"/>
<accession>A0A2U1PN63</accession>